<evidence type="ECO:0000313" key="8">
    <source>
        <dbReference type="EMBL" id="EKU26882.1"/>
    </source>
</evidence>
<feature type="transmembrane region" description="Helical" evidence="6">
    <location>
        <begin position="805"/>
        <end position="827"/>
    </location>
</feature>
<organism evidence="8 9">
    <name type="scientific">Catellicoccus marimammalium M35/04/3</name>
    <dbReference type="NCBI Taxonomy" id="1234409"/>
    <lineage>
        <taxon>Bacteria</taxon>
        <taxon>Bacillati</taxon>
        <taxon>Bacillota</taxon>
        <taxon>Bacilli</taxon>
        <taxon>Lactobacillales</taxon>
        <taxon>Enterococcaceae</taxon>
        <taxon>Catellicoccus</taxon>
    </lineage>
</organism>
<keyword evidence="4 6" id="KW-0472">Membrane</keyword>
<dbReference type="GO" id="GO:0140359">
    <property type="term" value="F:ABC-type transporter activity"/>
    <property type="evidence" value="ECO:0007669"/>
    <property type="project" value="InterPro"/>
</dbReference>
<evidence type="ECO:0000256" key="3">
    <source>
        <dbReference type="ARBA" id="ARBA00022989"/>
    </source>
</evidence>
<sequence>MDELNFFKHVSDLYMDDWKRVFKNKMAILMVLALLILPCFYAWFNIKALWDPYSNTGDLPVAVYSADKTQVLDLGKKKLDLNIGDEVVKNLKENHKIGWKFVDSKDELVDGVQSGKYYAGIYIPKDFSDCLMSFLRGKIEKPEIQYYVNQKINAIAPKITDKGAGTIQETITQQFIGTVSKAIFSMANKAGIDLDSHLIDVEKVRSLVLYTNDHLSEIDGYLQDVVQLDENMPKISENIEKTKDFVNATLPKVNQAAEGVVKVDENYPKLVEDLSVLNTLPSKIPEIQNAGKQLSMLDQNFDKIVDTVDNAQKTTQIGKEVIQKAANILPAVDQTLNQANQFLNLTQDQVSAVQKALPQVAKSVNTSLSLVYGIAQNIQTESARLYALVQGNALTDKDKADVNKFVQSMNQQLAQMNGMLSGMIGTLEQLQQAGGNHDLQSLIDTLKQAETVNKDLEGHLNRIDQTVEHASVAEIQSALKQVNELSKKIQGMIQEVANANLPQKVANIASELQATLKDAKSVTAKIKGVDLVPLLKNANKTLVEANDLITEFKKQLPSLRQEVHDASTLLNENMSTIIAGIEGGQKFYQEGLPLIGDKLNQASAFVTGALPNMEEKLQNLLNVVDAKLPTITSALNTTSAIINSEWPKLQQSIRKLAKKMEDGATKVDLKDIVKLLKNDVKEEVDFMKDPIKLKEENIYPVPNYGSQSAPFYTVLCLWVGGLLSSSLLSATPFFGPNRRRRKAMSKEERELEDANSRASSDTYYTLREGYVAKMLIFLTIAFIQAAAVTLGNFFILDIYAYNKVWYFFFALLVAFSFTSLIYMFVGLFKDVGKAACVIILVLSISGGGGNFPIQLSGPFFQAIYPFLPFTYGVNLIRESTGGIYWPNALHDILILALFAIVAIVLGIWLCERFEKPFEKIEEGIEKTHFFS</sequence>
<feature type="transmembrane region" description="Helical" evidence="6">
    <location>
        <begin position="775"/>
        <end position="799"/>
    </location>
</feature>
<comment type="subcellular location">
    <subcellularLocation>
        <location evidence="1">Membrane</location>
        <topology evidence="1">Multi-pass membrane protein</topology>
    </subcellularLocation>
</comment>
<evidence type="ECO:0000256" key="1">
    <source>
        <dbReference type="ARBA" id="ARBA00004141"/>
    </source>
</evidence>
<keyword evidence="3 6" id="KW-1133">Transmembrane helix</keyword>
<dbReference type="NCBIfam" id="TIGR03061">
    <property type="entry name" value="pip_yhgE_Nterm"/>
    <property type="match status" value="1"/>
</dbReference>
<dbReference type="PANTHER" id="PTHR43077:SF10">
    <property type="entry name" value="TRANSPORT PERMEASE PROTEIN"/>
    <property type="match status" value="1"/>
</dbReference>
<dbReference type="STRING" id="1234409.C683_1157"/>
<dbReference type="InterPro" id="IPR013525">
    <property type="entry name" value="ABC2_TM"/>
</dbReference>
<dbReference type="Proteomes" id="UP000016057">
    <property type="component" value="Unassembled WGS sequence"/>
</dbReference>
<keyword evidence="9" id="KW-1185">Reference proteome</keyword>
<evidence type="ECO:0000256" key="6">
    <source>
        <dbReference type="SAM" id="Phobius"/>
    </source>
</evidence>
<evidence type="ECO:0000313" key="9">
    <source>
        <dbReference type="Proteomes" id="UP000016057"/>
    </source>
</evidence>
<dbReference type="Pfam" id="PF12698">
    <property type="entry name" value="ABC2_membrane_3"/>
    <property type="match status" value="2"/>
</dbReference>
<reference evidence="8 9" key="1">
    <citation type="journal article" date="2013" name="Genome Announc.">
        <title>Draft Genome Sequence of Catellicoccus marimammalium, a Novel Species Commonly Found in Gull Feces.</title>
        <authorList>
            <person name="Weigand M.R."/>
            <person name="Ryu H."/>
            <person name="Bozcek L."/>
            <person name="Konstantinidis K.T."/>
            <person name="Santo Domingo J.W."/>
        </authorList>
    </citation>
    <scope>NUCLEOTIDE SEQUENCE [LARGE SCALE GENOMIC DNA]</scope>
    <source>
        <strain evidence="8 9">M35/04/3</strain>
    </source>
</reference>
<protein>
    <submittedName>
        <fullName evidence="8">Phage infection protein</fullName>
    </submittedName>
</protein>
<accession>K8Z9Z2</accession>
<feature type="transmembrane region" description="Helical" evidence="6">
    <location>
        <begin position="834"/>
        <end position="853"/>
    </location>
</feature>
<evidence type="ECO:0000256" key="4">
    <source>
        <dbReference type="ARBA" id="ARBA00023136"/>
    </source>
</evidence>
<feature type="domain" description="ABC-2 type transporter transmembrane" evidence="7">
    <location>
        <begin position="771"/>
        <end position="908"/>
    </location>
</feature>
<dbReference type="Gene3D" id="3.40.1710.10">
    <property type="entry name" value="abc type-2 transporter like domain"/>
    <property type="match status" value="1"/>
</dbReference>
<evidence type="ECO:0000256" key="5">
    <source>
        <dbReference type="SAM" id="Coils"/>
    </source>
</evidence>
<dbReference type="InterPro" id="IPR017501">
    <property type="entry name" value="Phage_infect_YhgE_C"/>
</dbReference>
<name>K8Z9Z2_9ENTE</name>
<feature type="transmembrane region" description="Helical" evidence="6">
    <location>
        <begin position="711"/>
        <end position="734"/>
    </location>
</feature>
<dbReference type="NCBIfam" id="TIGR03062">
    <property type="entry name" value="pip_yhgE_Cterm"/>
    <property type="match status" value="1"/>
</dbReference>
<proteinExistence type="predicted"/>
<dbReference type="AlphaFoldDB" id="K8Z9Z2"/>
<feature type="transmembrane region" description="Helical" evidence="6">
    <location>
        <begin position="26"/>
        <end position="44"/>
    </location>
</feature>
<dbReference type="eggNOG" id="COG1511">
    <property type="taxonomic scope" value="Bacteria"/>
</dbReference>
<dbReference type="InterPro" id="IPR051328">
    <property type="entry name" value="T7SS_ABC-Transporter"/>
</dbReference>
<dbReference type="GO" id="GO:0016020">
    <property type="term" value="C:membrane"/>
    <property type="evidence" value="ECO:0007669"/>
    <property type="project" value="UniProtKB-SubCell"/>
</dbReference>
<evidence type="ECO:0000259" key="7">
    <source>
        <dbReference type="Pfam" id="PF12698"/>
    </source>
</evidence>
<feature type="domain" description="ABC-2 type transporter transmembrane" evidence="7">
    <location>
        <begin position="33"/>
        <end position="175"/>
    </location>
</feature>
<dbReference type="PANTHER" id="PTHR43077">
    <property type="entry name" value="TRANSPORT PERMEASE YVFS-RELATED"/>
    <property type="match status" value="1"/>
</dbReference>
<keyword evidence="2 6" id="KW-0812">Transmembrane</keyword>
<feature type="transmembrane region" description="Helical" evidence="6">
    <location>
        <begin position="888"/>
        <end position="909"/>
    </location>
</feature>
<feature type="coiled-coil region" evidence="5">
    <location>
        <begin position="535"/>
        <end position="562"/>
    </location>
</feature>
<evidence type="ECO:0000256" key="2">
    <source>
        <dbReference type="ARBA" id="ARBA00022692"/>
    </source>
</evidence>
<comment type="caution">
    <text evidence="8">The sequence shown here is derived from an EMBL/GenBank/DDBJ whole genome shotgun (WGS) entry which is preliminary data.</text>
</comment>
<dbReference type="EMBL" id="AMYT01000022">
    <property type="protein sequence ID" value="EKU26882.1"/>
    <property type="molecule type" value="Genomic_DNA"/>
</dbReference>
<gene>
    <name evidence="8" type="ORF">C683_1157</name>
</gene>
<keyword evidence="5" id="KW-0175">Coiled coil</keyword>
<feature type="coiled-coil region" evidence="5">
    <location>
        <begin position="439"/>
        <end position="495"/>
    </location>
</feature>
<dbReference type="InterPro" id="IPR017500">
    <property type="entry name" value="Phage_infect_YhgE_N"/>
</dbReference>
<dbReference type="PATRIC" id="fig|1234409.3.peg.1109"/>